<dbReference type="Proteomes" id="UP000824120">
    <property type="component" value="Chromosome 10"/>
</dbReference>
<evidence type="ECO:0000313" key="2">
    <source>
        <dbReference type="Proteomes" id="UP000824120"/>
    </source>
</evidence>
<protein>
    <submittedName>
        <fullName evidence="1">Uncharacterized protein</fullName>
    </submittedName>
</protein>
<keyword evidence="2" id="KW-1185">Reference proteome</keyword>
<reference evidence="1 2" key="1">
    <citation type="submission" date="2020-09" db="EMBL/GenBank/DDBJ databases">
        <title>De no assembly of potato wild relative species, Solanum commersonii.</title>
        <authorList>
            <person name="Cho K."/>
        </authorList>
    </citation>
    <scope>NUCLEOTIDE SEQUENCE [LARGE SCALE GENOMIC DNA]</scope>
    <source>
        <strain evidence="1">LZ3.2</strain>
        <tissue evidence="1">Leaf</tissue>
    </source>
</reference>
<accession>A0A9J5X824</accession>
<organism evidence="1 2">
    <name type="scientific">Solanum commersonii</name>
    <name type="common">Commerson's wild potato</name>
    <name type="synonym">Commerson's nightshade</name>
    <dbReference type="NCBI Taxonomy" id="4109"/>
    <lineage>
        <taxon>Eukaryota</taxon>
        <taxon>Viridiplantae</taxon>
        <taxon>Streptophyta</taxon>
        <taxon>Embryophyta</taxon>
        <taxon>Tracheophyta</taxon>
        <taxon>Spermatophyta</taxon>
        <taxon>Magnoliopsida</taxon>
        <taxon>eudicotyledons</taxon>
        <taxon>Gunneridae</taxon>
        <taxon>Pentapetalae</taxon>
        <taxon>asterids</taxon>
        <taxon>lamiids</taxon>
        <taxon>Solanales</taxon>
        <taxon>Solanaceae</taxon>
        <taxon>Solanoideae</taxon>
        <taxon>Solaneae</taxon>
        <taxon>Solanum</taxon>
    </lineage>
</organism>
<dbReference type="EMBL" id="JACXVP010000010">
    <property type="protein sequence ID" value="KAG5583388.1"/>
    <property type="molecule type" value="Genomic_DNA"/>
</dbReference>
<proteinExistence type="predicted"/>
<name>A0A9J5X824_SOLCO</name>
<dbReference type="AlphaFoldDB" id="A0A9J5X824"/>
<evidence type="ECO:0000313" key="1">
    <source>
        <dbReference type="EMBL" id="KAG5583388.1"/>
    </source>
</evidence>
<sequence>MSYYVLLSVSRIDENDVNESGSFCPAPTGVRYAYTPPSSNPTRVVIGMEVQAFKISLIS</sequence>
<gene>
    <name evidence="1" type="ORF">H5410_054015</name>
</gene>
<comment type="caution">
    <text evidence="1">The sequence shown here is derived from an EMBL/GenBank/DDBJ whole genome shotgun (WGS) entry which is preliminary data.</text>
</comment>